<sequence>MEDDSSDTQRVLKTLENHAMRIKHERDIKVAKVPVTKAVYDANKAINSEESNRLQLEINVLKSDIKFCEADTDEVITSLVEARQNLAKSLEIRAKPRAEWSREEAKFVDANIPSEVKREIADLDKEKLEKYAHKSTLLKIIKEREAKKKEVQAESAGKCVYIKELNSITGQHDHFRPLMQAQARSDFEIALHANISVPNHKKMLLNPGDGSLDQRQNQYKGNQRGKGRRQSFQEEGQNKKAKYYDQGKGQNENAQKTGDQRGQRGGGRGSYRGGGRGRGGYKGQQNFAKGGQKDGQKNAFKDKGGVE</sequence>
<proteinExistence type="predicted"/>
<dbReference type="Proteomes" id="UP000001307">
    <property type="component" value="Unassembled WGS sequence"/>
</dbReference>
<dbReference type="EMBL" id="FN653390">
    <property type="protein sequence ID" value="CBY14968.1"/>
    <property type="molecule type" value="Genomic_DNA"/>
</dbReference>
<feature type="compositionally biased region" description="Gly residues" evidence="1">
    <location>
        <begin position="263"/>
        <end position="282"/>
    </location>
</feature>
<dbReference type="InParanoid" id="E4XZA6"/>
<protein>
    <submittedName>
        <fullName evidence="2">Uncharacterized protein</fullName>
    </submittedName>
</protein>
<organism evidence="2">
    <name type="scientific">Oikopleura dioica</name>
    <name type="common">Tunicate</name>
    <dbReference type="NCBI Taxonomy" id="34765"/>
    <lineage>
        <taxon>Eukaryota</taxon>
        <taxon>Metazoa</taxon>
        <taxon>Chordata</taxon>
        <taxon>Tunicata</taxon>
        <taxon>Appendicularia</taxon>
        <taxon>Copelata</taxon>
        <taxon>Oikopleuridae</taxon>
        <taxon>Oikopleura</taxon>
    </lineage>
</organism>
<feature type="compositionally biased region" description="Basic and acidic residues" evidence="1">
    <location>
        <begin position="291"/>
        <end position="307"/>
    </location>
</feature>
<keyword evidence="3" id="KW-1185">Reference proteome</keyword>
<reference evidence="2" key="1">
    <citation type="journal article" date="2010" name="Science">
        <title>Plasticity of animal genome architecture unmasked by rapid evolution of a pelagic tunicate.</title>
        <authorList>
            <person name="Denoeud F."/>
            <person name="Henriet S."/>
            <person name="Mungpakdee S."/>
            <person name="Aury J.M."/>
            <person name="Da Silva C."/>
            <person name="Brinkmann H."/>
            <person name="Mikhaleva J."/>
            <person name="Olsen L.C."/>
            <person name="Jubin C."/>
            <person name="Canestro C."/>
            <person name="Bouquet J.M."/>
            <person name="Danks G."/>
            <person name="Poulain J."/>
            <person name="Campsteijn C."/>
            <person name="Adamski M."/>
            <person name="Cross I."/>
            <person name="Yadetie F."/>
            <person name="Muffato M."/>
            <person name="Louis A."/>
            <person name="Butcher S."/>
            <person name="Tsagkogeorga G."/>
            <person name="Konrad A."/>
            <person name="Singh S."/>
            <person name="Jensen M.F."/>
            <person name="Cong E.H."/>
            <person name="Eikeseth-Otteraa H."/>
            <person name="Noel B."/>
            <person name="Anthouard V."/>
            <person name="Porcel B.M."/>
            <person name="Kachouri-Lafond R."/>
            <person name="Nishino A."/>
            <person name="Ugolini M."/>
            <person name="Chourrout P."/>
            <person name="Nishida H."/>
            <person name="Aasland R."/>
            <person name="Huzurbazar S."/>
            <person name="Westhof E."/>
            <person name="Delsuc F."/>
            <person name="Lehrach H."/>
            <person name="Reinhardt R."/>
            <person name="Weissenbach J."/>
            <person name="Roy S.W."/>
            <person name="Artiguenave F."/>
            <person name="Postlethwait J.H."/>
            <person name="Manak J.R."/>
            <person name="Thompson E.M."/>
            <person name="Jaillon O."/>
            <person name="Du Pasquier L."/>
            <person name="Boudinot P."/>
            <person name="Liberles D.A."/>
            <person name="Volff J.N."/>
            <person name="Philippe H."/>
            <person name="Lenhard B."/>
            <person name="Roest Crollius H."/>
            <person name="Wincker P."/>
            <person name="Chourrout D."/>
        </authorList>
    </citation>
    <scope>NUCLEOTIDE SEQUENCE [LARGE SCALE GENOMIC DNA]</scope>
</reference>
<gene>
    <name evidence="2" type="ORF">GSOID_T00010068001</name>
</gene>
<evidence type="ECO:0000313" key="3">
    <source>
        <dbReference type="Proteomes" id="UP000001307"/>
    </source>
</evidence>
<name>E4XZA6_OIKDI</name>
<feature type="compositionally biased region" description="Basic and acidic residues" evidence="1">
    <location>
        <begin position="236"/>
        <end position="245"/>
    </location>
</feature>
<accession>E4XZA6</accession>
<evidence type="ECO:0000313" key="2">
    <source>
        <dbReference type="EMBL" id="CBY14968.1"/>
    </source>
</evidence>
<dbReference type="AlphaFoldDB" id="E4XZA6"/>
<feature type="compositionally biased region" description="Polar residues" evidence="1">
    <location>
        <begin position="248"/>
        <end position="257"/>
    </location>
</feature>
<feature type="region of interest" description="Disordered" evidence="1">
    <location>
        <begin position="200"/>
        <end position="307"/>
    </location>
</feature>
<evidence type="ECO:0000256" key="1">
    <source>
        <dbReference type="SAM" id="MobiDB-lite"/>
    </source>
</evidence>